<feature type="domain" description="Transposase IS66 central" evidence="1">
    <location>
        <begin position="69"/>
        <end position="184"/>
    </location>
</feature>
<evidence type="ECO:0000313" key="2">
    <source>
        <dbReference type="EMBL" id="EGJ29438.1"/>
    </source>
</evidence>
<organism evidence="2 3">
    <name type="scientific">Moorena producens 3L</name>
    <dbReference type="NCBI Taxonomy" id="489825"/>
    <lineage>
        <taxon>Bacteria</taxon>
        <taxon>Bacillati</taxon>
        <taxon>Cyanobacteriota</taxon>
        <taxon>Cyanophyceae</taxon>
        <taxon>Coleofasciculales</taxon>
        <taxon>Coleofasciculaceae</taxon>
        <taxon>Moorena</taxon>
    </lineage>
</organism>
<reference evidence="3" key="1">
    <citation type="journal article" date="2011" name="Proc. Natl. Acad. Sci. U.S.A.">
        <title>Genomic insights into the physiology and ecology of the marine filamentous cyanobacterium Lyngbya majuscula.</title>
        <authorList>
            <person name="Jones A.C."/>
            <person name="Monroe E.A."/>
            <person name="Podell S."/>
            <person name="Hess W.R."/>
            <person name="Klages S."/>
            <person name="Esquenazi E."/>
            <person name="Niessen S."/>
            <person name="Hoover H."/>
            <person name="Rothmann M."/>
            <person name="Lasken R.S."/>
            <person name="Yates J.R.III."/>
            <person name="Reinhardt R."/>
            <person name="Kube M."/>
            <person name="Burkart M.D."/>
            <person name="Allen E.E."/>
            <person name="Dorrestein P.C."/>
            <person name="Gerwick W.H."/>
            <person name="Gerwick L."/>
        </authorList>
    </citation>
    <scope>NUCLEOTIDE SEQUENCE [LARGE SCALE GENOMIC DNA]</scope>
    <source>
        <strain evidence="3">3L</strain>
    </source>
</reference>
<dbReference type="PANTHER" id="PTHR33678">
    <property type="entry name" value="BLL1576 PROTEIN"/>
    <property type="match status" value="1"/>
</dbReference>
<gene>
    <name evidence="2" type="ORF">LYNGBM3L_62640</name>
</gene>
<dbReference type="HOGENOM" id="CLU_1426561_0_0_3"/>
<dbReference type="InterPro" id="IPR004291">
    <property type="entry name" value="Transposase_IS66_central"/>
</dbReference>
<dbReference type="eggNOG" id="COG3464">
    <property type="taxonomic scope" value="Bacteria"/>
</dbReference>
<accession>F4Y0S7</accession>
<evidence type="ECO:0000259" key="1">
    <source>
        <dbReference type="Pfam" id="PF03050"/>
    </source>
</evidence>
<dbReference type="PANTHER" id="PTHR33678:SF1">
    <property type="entry name" value="BLL1576 PROTEIN"/>
    <property type="match status" value="1"/>
</dbReference>
<dbReference type="Pfam" id="PF03050">
    <property type="entry name" value="DDE_Tnp_IS66"/>
    <property type="match status" value="1"/>
</dbReference>
<dbReference type="InterPro" id="IPR052344">
    <property type="entry name" value="Transposase-related"/>
</dbReference>
<evidence type="ECO:0000313" key="3">
    <source>
        <dbReference type="Proteomes" id="UP000003959"/>
    </source>
</evidence>
<keyword evidence="3" id="KW-1185">Reference proteome</keyword>
<protein>
    <submittedName>
        <fullName evidence="2">Transposase IS66 family</fullName>
    </submittedName>
</protein>
<name>F4Y0S7_9CYAN</name>
<dbReference type="EMBL" id="GL890969">
    <property type="protein sequence ID" value="EGJ29438.1"/>
    <property type="molecule type" value="Genomic_DNA"/>
</dbReference>
<dbReference type="Proteomes" id="UP000003959">
    <property type="component" value="Unassembled WGS sequence"/>
</dbReference>
<sequence length="190" mass="21392">METPSVKVETQQVAQLVERPIEIVEYQRHYCQCIECGVRATVPWPDSLIPGQDLGVRLQGLLGWLGNYGHLPYSKQLQMLWELGGINIGVGTLVNTNQRLATASQGSVEALRTWVAVEQPNLHVDETPWAVKGIKEWLWVLSHPQFCLFHAGDTRSRGELISQLGQTYDGVLITDDYSVYNGYDVKDQQK</sequence>
<dbReference type="AlphaFoldDB" id="F4Y0S7"/>
<proteinExistence type="predicted"/>